<keyword evidence="3" id="KW-1185">Reference proteome</keyword>
<name>A0AAV9RA98_9TELE</name>
<reference evidence="2 3" key="1">
    <citation type="submission" date="2021-06" db="EMBL/GenBank/DDBJ databases">
        <authorList>
            <person name="Palmer J.M."/>
        </authorList>
    </citation>
    <scope>NUCLEOTIDE SEQUENCE [LARGE SCALE GENOMIC DNA]</scope>
    <source>
        <strain evidence="2 3">MEX-2019</strain>
        <tissue evidence="2">Muscle</tissue>
    </source>
</reference>
<gene>
    <name evidence="2" type="ORF">CRENBAI_014272</name>
</gene>
<dbReference type="AlphaFoldDB" id="A0AAV9RA98"/>
<dbReference type="EMBL" id="JAHHUM010002308">
    <property type="protein sequence ID" value="KAK5605300.1"/>
    <property type="molecule type" value="Genomic_DNA"/>
</dbReference>
<organism evidence="2 3">
    <name type="scientific">Crenichthys baileyi</name>
    <name type="common">White River springfish</name>
    <dbReference type="NCBI Taxonomy" id="28760"/>
    <lineage>
        <taxon>Eukaryota</taxon>
        <taxon>Metazoa</taxon>
        <taxon>Chordata</taxon>
        <taxon>Craniata</taxon>
        <taxon>Vertebrata</taxon>
        <taxon>Euteleostomi</taxon>
        <taxon>Actinopterygii</taxon>
        <taxon>Neopterygii</taxon>
        <taxon>Teleostei</taxon>
        <taxon>Neoteleostei</taxon>
        <taxon>Acanthomorphata</taxon>
        <taxon>Ovalentaria</taxon>
        <taxon>Atherinomorphae</taxon>
        <taxon>Cyprinodontiformes</taxon>
        <taxon>Goodeidae</taxon>
        <taxon>Crenichthys</taxon>
    </lineage>
</organism>
<accession>A0AAV9RA98</accession>
<proteinExistence type="predicted"/>
<sequence length="134" mass="15472">MKFRVLFGLLLQRLVWTTSVFHFPSMLHNFRFKHQGSCFCLKMKGNNHVNVNLTVKRTAGGAAGRSLVYSVEGTDLVEMFYCSCFHHMHEVLSLFFTQNRVLFRFCPTTDYLLHVSSHLQLSVHLSGNHDDTFS</sequence>
<feature type="chain" id="PRO_5043328688" description="Secreted protein" evidence="1">
    <location>
        <begin position="18"/>
        <end position="134"/>
    </location>
</feature>
<evidence type="ECO:0000313" key="2">
    <source>
        <dbReference type="EMBL" id="KAK5605300.1"/>
    </source>
</evidence>
<evidence type="ECO:0008006" key="4">
    <source>
        <dbReference type="Google" id="ProtNLM"/>
    </source>
</evidence>
<evidence type="ECO:0000313" key="3">
    <source>
        <dbReference type="Proteomes" id="UP001311232"/>
    </source>
</evidence>
<evidence type="ECO:0000256" key="1">
    <source>
        <dbReference type="SAM" id="SignalP"/>
    </source>
</evidence>
<dbReference type="Proteomes" id="UP001311232">
    <property type="component" value="Unassembled WGS sequence"/>
</dbReference>
<comment type="caution">
    <text evidence="2">The sequence shown here is derived from an EMBL/GenBank/DDBJ whole genome shotgun (WGS) entry which is preliminary data.</text>
</comment>
<protein>
    <recommendedName>
        <fullName evidence="4">Secreted protein</fullName>
    </recommendedName>
</protein>
<keyword evidence="1" id="KW-0732">Signal</keyword>
<feature type="signal peptide" evidence="1">
    <location>
        <begin position="1"/>
        <end position="17"/>
    </location>
</feature>